<feature type="compositionally biased region" description="Basic residues" evidence="1">
    <location>
        <begin position="105"/>
        <end position="117"/>
    </location>
</feature>
<keyword evidence="3" id="KW-1185">Reference proteome</keyword>
<dbReference type="EMBL" id="JAGINP010000023">
    <property type="protein sequence ID" value="MBP2295573.1"/>
    <property type="molecule type" value="Genomic_DNA"/>
</dbReference>
<gene>
    <name evidence="2" type="ORF">J2851_005384</name>
</gene>
<evidence type="ECO:0000313" key="3">
    <source>
        <dbReference type="Proteomes" id="UP000781958"/>
    </source>
</evidence>
<dbReference type="SUPFAM" id="SSF46955">
    <property type="entry name" value="Putative DNA-binding domain"/>
    <property type="match status" value="1"/>
</dbReference>
<reference evidence="2 3" key="1">
    <citation type="submission" date="2021-03" db="EMBL/GenBank/DDBJ databases">
        <title>Genomic Encyclopedia of Type Strains, Phase III (KMG-III): the genomes of soil and plant-associated and newly described type strains.</title>
        <authorList>
            <person name="Whitman W."/>
        </authorList>
    </citation>
    <scope>NUCLEOTIDE SEQUENCE [LARGE SCALE GENOMIC DNA]</scope>
    <source>
        <strain evidence="2 3">IMMIB AFH-6</strain>
    </source>
</reference>
<evidence type="ECO:0000256" key="1">
    <source>
        <dbReference type="SAM" id="MobiDB-lite"/>
    </source>
</evidence>
<organism evidence="2 3">
    <name type="scientific">Azospirillum rugosum</name>
    <dbReference type="NCBI Taxonomy" id="416170"/>
    <lineage>
        <taxon>Bacteria</taxon>
        <taxon>Pseudomonadati</taxon>
        <taxon>Pseudomonadota</taxon>
        <taxon>Alphaproteobacteria</taxon>
        <taxon>Rhodospirillales</taxon>
        <taxon>Azospirillaceae</taxon>
        <taxon>Azospirillum</taxon>
    </lineage>
</organism>
<proteinExistence type="predicted"/>
<accession>A0ABS4SSN4</accession>
<comment type="caution">
    <text evidence="2">The sequence shown here is derived from an EMBL/GenBank/DDBJ whole genome shotgun (WGS) entry which is preliminary data.</text>
</comment>
<dbReference type="Proteomes" id="UP000781958">
    <property type="component" value="Unassembled WGS sequence"/>
</dbReference>
<protein>
    <recommendedName>
        <fullName evidence="4">Helix-turn-helix domain-containing protein</fullName>
    </recommendedName>
</protein>
<evidence type="ECO:0008006" key="4">
    <source>
        <dbReference type="Google" id="ProtNLM"/>
    </source>
</evidence>
<sequence>MPSSSPRYLTTSAAAEHLGVSCSTLSHARGKEKGPPFSHWPCSSIVRYDVHDLDAWMAKLKTLGSDGAPPRKRRRGAPSKAEAVARRLRQNGLTVGGTSEAPGKSKARRPGQPKARC</sequence>
<dbReference type="InterPro" id="IPR009061">
    <property type="entry name" value="DNA-bd_dom_put_sf"/>
</dbReference>
<evidence type="ECO:0000313" key="2">
    <source>
        <dbReference type="EMBL" id="MBP2295573.1"/>
    </source>
</evidence>
<name>A0ABS4SSN4_9PROT</name>
<feature type="region of interest" description="Disordered" evidence="1">
    <location>
        <begin position="63"/>
        <end position="117"/>
    </location>
</feature>